<dbReference type="RefSeq" id="WP_079683458.1">
    <property type="nucleotide sequence ID" value="NZ_FUYQ01000012.1"/>
</dbReference>
<name>A0A1T5CIU0_9BACT</name>
<organism evidence="1 2">
    <name type="scientific">Parabacteroides chartae</name>
    <dbReference type="NCBI Taxonomy" id="1037355"/>
    <lineage>
        <taxon>Bacteria</taxon>
        <taxon>Pseudomonadati</taxon>
        <taxon>Bacteroidota</taxon>
        <taxon>Bacteroidia</taxon>
        <taxon>Bacteroidales</taxon>
        <taxon>Tannerellaceae</taxon>
        <taxon>Parabacteroides</taxon>
    </lineage>
</organism>
<evidence type="ECO:0000313" key="2">
    <source>
        <dbReference type="Proteomes" id="UP000190852"/>
    </source>
</evidence>
<evidence type="ECO:0000313" key="1">
    <source>
        <dbReference type="EMBL" id="SKB59405.1"/>
    </source>
</evidence>
<protein>
    <recommendedName>
        <fullName evidence="3">Nucleotidyl transferase AbiEii toxin, Type IV TA system</fullName>
    </recommendedName>
</protein>
<dbReference type="Proteomes" id="UP000190852">
    <property type="component" value="Unassembled WGS sequence"/>
</dbReference>
<keyword evidence="2" id="KW-1185">Reference proteome</keyword>
<dbReference type="AlphaFoldDB" id="A0A1T5CIU0"/>
<evidence type="ECO:0008006" key="3">
    <source>
        <dbReference type="Google" id="ProtNLM"/>
    </source>
</evidence>
<sequence>MVKGLVKFRIYFKDFADNYVIIGGTACNELVADKDLNPRATKDIDAILVVEALNESFVNRFWEFVRAGQYELWETSSGKTQFYRFIKPKAEGFPLQVELFSRVPDMIKVPKGVHLIPIPVGEDLSSFSAILMDEEYYYYAVQHTILLNDLNFIDREAVVLLKAKAYINNSVRKTNGEQVRSEDISKHKNDVFRIATTFTDSDTYEISETLKTDLRLFLEMVGKDGIGTAGLCKDLGLRNEITIEVFTERIKKTFGL</sequence>
<reference evidence="2" key="1">
    <citation type="submission" date="2017-02" db="EMBL/GenBank/DDBJ databases">
        <authorList>
            <person name="Varghese N."/>
            <person name="Submissions S."/>
        </authorList>
    </citation>
    <scope>NUCLEOTIDE SEQUENCE [LARGE SCALE GENOMIC DNA]</scope>
    <source>
        <strain evidence="2">DSM 24967</strain>
    </source>
</reference>
<proteinExistence type="predicted"/>
<dbReference type="EMBL" id="FUYQ01000012">
    <property type="protein sequence ID" value="SKB59405.1"/>
    <property type="molecule type" value="Genomic_DNA"/>
</dbReference>
<accession>A0A1T5CIU0</accession>
<gene>
    <name evidence="1" type="ORF">SAMN05660349_01943</name>
</gene>